<sequence length="25" mass="2928">MITLKNVSKWYGHFQVLTDCSTEVK</sequence>
<comment type="caution">
    <text evidence="1">The sequence shown here is derived from an EMBL/GenBank/DDBJ whole genome shotgun (WGS) entry which is preliminary data.</text>
</comment>
<evidence type="ECO:0008006" key="3">
    <source>
        <dbReference type="Google" id="ProtNLM"/>
    </source>
</evidence>
<evidence type="ECO:0000313" key="2">
    <source>
        <dbReference type="Proteomes" id="UP000018853"/>
    </source>
</evidence>
<dbReference type="Proteomes" id="UP000018853">
    <property type="component" value="Unassembled WGS sequence"/>
</dbReference>
<accession>W1W1E4</accession>
<organism evidence="1 2">
    <name type="scientific">Escherichia coli DORA_A_5_14_21</name>
    <dbReference type="NCBI Taxonomy" id="1403943"/>
    <lineage>
        <taxon>Bacteria</taxon>
        <taxon>Pseudomonadati</taxon>
        <taxon>Pseudomonadota</taxon>
        <taxon>Gammaproteobacteria</taxon>
        <taxon>Enterobacterales</taxon>
        <taxon>Enterobacteriaceae</taxon>
        <taxon>Escherichia</taxon>
    </lineage>
</organism>
<reference evidence="1 2" key="1">
    <citation type="submission" date="2013-12" db="EMBL/GenBank/DDBJ databases">
        <title>A Varibaculum cambriense genome reconstructed from a premature infant gut community with otherwise low bacterial novelty that shifts toward anaerobic metabolism during the third week of life.</title>
        <authorList>
            <person name="Brown C.T."/>
            <person name="Sharon I."/>
            <person name="Thomas B.C."/>
            <person name="Castelle C.J."/>
            <person name="Morowitz M.J."/>
            <person name="Banfield J.F."/>
        </authorList>
    </citation>
    <scope>NUCLEOTIDE SEQUENCE [LARGE SCALE GENOMIC DNA]</scope>
    <source>
        <strain evidence="2">DORA_A_5_14_21</strain>
    </source>
</reference>
<dbReference type="AlphaFoldDB" id="W1W1E4"/>
<feature type="non-terminal residue" evidence="1">
    <location>
        <position position="25"/>
    </location>
</feature>
<protein>
    <recommendedName>
        <fullName evidence="3">Glutamate/aspartate transport ATP-binding protein GltL</fullName>
    </recommendedName>
</protein>
<evidence type="ECO:0000313" key="1">
    <source>
        <dbReference type="EMBL" id="ETJ11992.1"/>
    </source>
</evidence>
<gene>
    <name evidence="1" type="ORF">Q609_ECAC02826G0002</name>
</gene>
<name>W1W1E4_ECOLX</name>
<dbReference type="EMBL" id="AZLZ01002826">
    <property type="protein sequence ID" value="ETJ11992.1"/>
    <property type="molecule type" value="Genomic_DNA"/>
</dbReference>
<proteinExistence type="predicted"/>